<dbReference type="RefSeq" id="WP_330572689.1">
    <property type="nucleotide sequence ID" value="NZ_QGQD01000119.1"/>
</dbReference>
<dbReference type="PANTHER" id="PTHR32039:SF7">
    <property type="entry name" value="COMPETENCE PROTEIN COMM"/>
    <property type="match status" value="1"/>
</dbReference>
<dbReference type="InterPro" id="IPR027417">
    <property type="entry name" value="P-loop_NTPase"/>
</dbReference>
<dbReference type="SUPFAM" id="SSF54211">
    <property type="entry name" value="Ribosomal protein S5 domain 2-like"/>
    <property type="match status" value="1"/>
</dbReference>
<evidence type="ECO:0000259" key="4">
    <source>
        <dbReference type="SMART" id="SM00382"/>
    </source>
</evidence>
<dbReference type="InterPro" id="IPR014721">
    <property type="entry name" value="Ribsml_uS5_D2-typ_fold_subgr"/>
</dbReference>
<dbReference type="EMBL" id="QGQD01000119">
    <property type="protein sequence ID" value="TLC97525.1"/>
    <property type="molecule type" value="Genomic_DNA"/>
</dbReference>
<dbReference type="InterPro" id="IPR025158">
    <property type="entry name" value="Mg_chelat-rel_C"/>
</dbReference>
<dbReference type="Pfam" id="PF13335">
    <property type="entry name" value="Mg_chelatase_C"/>
    <property type="match status" value="1"/>
</dbReference>
<dbReference type="InterPro" id="IPR001208">
    <property type="entry name" value="MCM_dom"/>
</dbReference>
<dbReference type="STRING" id="180332.GCA_000797495_01292"/>
<organism evidence="5 6">
    <name type="scientific">Robinsoniella peoriensis</name>
    <dbReference type="NCBI Taxonomy" id="180332"/>
    <lineage>
        <taxon>Bacteria</taxon>
        <taxon>Bacillati</taxon>
        <taxon>Bacillota</taxon>
        <taxon>Clostridia</taxon>
        <taxon>Lachnospirales</taxon>
        <taxon>Lachnospiraceae</taxon>
        <taxon>Robinsoniella</taxon>
    </lineage>
</organism>
<protein>
    <submittedName>
        <fullName evidence="5">Competence protein ComM</fullName>
    </submittedName>
</protein>
<keyword evidence="3" id="KW-0067">ATP-binding</keyword>
<evidence type="ECO:0000256" key="1">
    <source>
        <dbReference type="ARBA" id="ARBA00006354"/>
    </source>
</evidence>
<dbReference type="PRINTS" id="PR01657">
    <property type="entry name" value="MCMFAMILY"/>
</dbReference>
<dbReference type="SMART" id="SM00382">
    <property type="entry name" value="AAA"/>
    <property type="match status" value="1"/>
</dbReference>
<dbReference type="Gene3D" id="3.30.230.10">
    <property type="match status" value="1"/>
</dbReference>
<name>A0A4U8Q731_9FIRM</name>
<dbReference type="SUPFAM" id="SSF52540">
    <property type="entry name" value="P-loop containing nucleoside triphosphate hydrolases"/>
    <property type="match status" value="1"/>
</dbReference>
<dbReference type="InterPro" id="IPR004482">
    <property type="entry name" value="Mg_chelat-rel"/>
</dbReference>
<dbReference type="PANTHER" id="PTHR32039">
    <property type="entry name" value="MAGNESIUM-CHELATASE SUBUNIT CHLI"/>
    <property type="match status" value="1"/>
</dbReference>
<dbReference type="InterPro" id="IPR045006">
    <property type="entry name" value="CHLI-like"/>
</dbReference>
<dbReference type="Gene3D" id="3.40.50.300">
    <property type="entry name" value="P-loop containing nucleotide triphosphate hydrolases"/>
    <property type="match status" value="1"/>
</dbReference>
<proteinExistence type="inferred from homology"/>
<dbReference type="GO" id="GO:0003677">
    <property type="term" value="F:DNA binding"/>
    <property type="evidence" value="ECO:0007669"/>
    <property type="project" value="InterPro"/>
</dbReference>
<dbReference type="InterPro" id="IPR003593">
    <property type="entry name" value="AAA+_ATPase"/>
</dbReference>
<keyword evidence="2" id="KW-0547">Nucleotide-binding</keyword>
<evidence type="ECO:0000313" key="5">
    <source>
        <dbReference type="EMBL" id="TLC97525.1"/>
    </source>
</evidence>
<dbReference type="AlphaFoldDB" id="A0A4U8Q731"/>
<feature type="domain" description="AAA+ ATPase" evidence="4">
    <location>
        <begin position="214"/>
        <end position="362"/>
    </location>
</feature>
<dbReference type="Pfam" id="PF13541">
    <property type="entry name" value="ChlI"/>
    <property type="match status" value="1"/>
</dbReference>
<comment type="caution">
    <text evidence="5">The sequence shown here is derived from an EMBL/GenBank/DDBJ whole genome shotgun (WGS) entry which is preliminary data.</text>
</comment>
<dbReference type="GO" id="GO:0005524">
    <property type="term" value="F:ATP binding"/>
    <property type="evidence" value="ECO:0007669"/>
    <property type="project" value="UniProtKB-KW"/>
</dbReference>
<evidence type="ECO:0000256" key="2">
    <source>
        <dbReference type="ARBA" id="ARBA00022741"/>
    </source>
</evidence>
<evidence type="ECO:0000313" key="6">
    <source>
        <dbReference type="Proteomes" id="UP000306509"/>
    </source>
</evidence>
<comment type="similarity">
    <text evidence="1">Belongs to the Mg-chelatase subunits D/I family. ComM subfamily.</text>
</comment>
<evidence type="ECO:0000256" key="3">
    <source>
        <dbReference type="ARBA" id="ARBA00022840"/>
    </source>
</evidence>
<dbReference type="InterPro" id="IPR020568">
    <property type="entry name" value="Ribosomal_Su5_D2-typ_SF"/>
</dbReference>
<sequence>MFSTVMSAVIYGVESRLVRVEADVSDGLPMFTMVGYLSSQVKEAQERVRTSIRNAGIRIVPKRITVNLAPADLKKNGSGFDLPVAIAILGSYGFISQKTMTNVLVVGELSLNGEINAIPGVLSIVSLAQKMGFSKCIIPKKNLTEGSVIKGISVIGVDNLGQAMDYLNGTAKIEPGYVDVEALFAEPYGQQKEDFSDINGQEAVKRAAEVAAAGMHNLLLIGPPGSGKSMLARRLPTILPPLTLPESLEISKVYSVAGILPATSPLLHLRPYRSPHHTITPKALIGGGLNPKPGEISLAHNGILFLDELPEFKKETLEVLRQPMEDHQVCINRMGGSYLFPAKFLFAAAMNPCRCGHYPDINKCTCTENEVRQYLGRISAPLLDRMDIAIEAPAVSYRDLAQKKKNESSEIIRKRVEIAQKVQLARYEGTPFRFNSDLTERGIQTFCRLGKQEVSLMKLAFERFELSARAYHRIIKVARTIADMDGSEIIKAEHISEAICYRSIDKKFGEV</sequence>
<dbReference type="InterPro" id="IPR000523">
    <property type="entry name" value="Mg_chelatse_chII-like_cat_dom"/>
</dbReference>
<dbReference type="InterPro" id="IPR025943">
    <property type="entry name" value="Sigma_54_int_dom_ATP-bd_2"/>
</dbReference>
<dbReference type="PROSITE" id="PS00676">
    <property type="entry name" value="SIGMA54_INTERACT_2"/>
    <property type="match status" value="1"/>
</dbReference>
<dbReference type="Pfam" id="PF01078">
    <property type="entry name" value="Mg_chelatase"/>
    <property type="match status" value="1"/>
</dbReference>
<reference evidence="5 6" key="1">
    <citation type="journal article" date="2019" name="Anaerobe">
        <title>Detection of Robinsoniella peoriensis in multiple bone samples of a trauma patient.</title>
        <authorList>
            <person name="Schrottner P."/>
            <person name="Hartwich K."/>
            <person name="Bunk B."/>
            <person name="Schober I."/>
            <person name="Helbig S."/>
            <person name="Rudolph W.W."/>
            <person name="Gunzer F."/>
        </authorList>
    </citation>
    <scope>NUCLEOTIDE SEQUENCE [LARGE SCALE GENOMIC DNA]</scope>
    <source>
        <strain evidence="5 6">DSM 106044</strain>
    </source>
</reference>
<dbReference type="NCBIfam" id="TIGR00368">
    <property type="entry name" value="YifB family Mg chelatase-like AAA ATPase"/>
    <property type="match status" value="1"/>
</dbReference>
<accession>A0A4U8Q731</accession>
<gene>
    <name evidence="5" type="primary">comM</name>
    <name evidence="5" type="ORF">DSM106044_05680</name>
</gene>
<keyword evidence="6" id="KW-1185">Reference proteome</keyword>
<dbReference type="Proteomes" id="UP000306509">
    <property type="component" value="Unassembled WGS sequence"/>
</dbReference>